<sequence>MTGVSESSQQSSNLKDEGYIRGFALKTFQIHNKTMAYRDEGEGFPLLLGHSYLFDSTMWEPQIEALSKKYRVIAPDLWGHGNSGELPEQHSTLADLARDYLALMDQLGIKEFAIIGLSAGGMWGIELVAMAPDRVKALVLMDTFVGLEPEVTHTKYFAMLDAIEQVGAIPQSILQQQIVPAFFSQQPAQHLVDELTQRLVAIPAEVLRNSIVPLGRIIFGREDRTHLLEKLDIPSLVITGEQDTPRPPLEGYLMAEILHCDHIIIQDAGHISTLEQPHKVNQELVAFLQQAL</sequence>
<dbReference type="InterPro" id="IPR000639">
    <property type="entry name" value="Epox_hydrolase-like"/>
</dbReference>
<evidence type="ECO:0000259" key="1">
    <source>
        <dbReference type="Pfam" id="PF00561"/>
    </source>
</evidence>
<dbReference type="PANTHER" id="PTHR43798">
    <property type="entry name" value="MONOACYLGLYCEROL LIPASE"/>
    <property type="match status" value="1"/>
</dbReference>
<dbReference type="PRINTS" id="PR00111">
    <property type="entry name" value="ABHYDROLASE"/>
</dbReference>
<feature type="domain" description="AB hydrolase-1" evidence="1">
    <location>
        <begin position="45"/>
        <end position="157"/>
    </location>
</feature>
<evidence type="ECO:0000313" key="3">
    <source>
        <dbReference type="Proteomes" id="UP000280955"/>
    </source>
</evidence>
<dbReference type="EMBL" id="RBLJ01000003">
    <property type="protein sequence ID" value="RKS58166.1"/>
    <property type="molecule type" value="Genomic_DNA"/>
</dbReference>
<gene>
    <name evidence="2" type="ORF">BDD30_3014</name>
</gene>
<comment type="caution">
    <text evidence="2">The sequence shown here is derived from an EMBL/GenBank/DDBJ whole genome shotgun (WGS) entry which is preliminary data.</text>
</comment>
<dbReference type="PRINTS" id="PR00412">
    <property type="entry name" value="EPOXHYDRLASE"/>
</dbReference>
<protein>
    <submittedName>
        <fullName evidence="2">Pimeloyl-ACP methyl ester carboxylesterase</fullName>
    </submittedName>
</protein>
<evidence type="ECO:0000313" key="2">
    <source>
        <dbReference type="EMBL" id="RKS58166.1"/>
    </source>
</evidence>
<dbReference type="SUPFAM" id="SSF53474">
    <property type="entry name" value="alpha/beta-Hydrolases"/>
    <property type="match status" value="1"/>
</dbReference>
<organism evidence="2 3">
    <name type="scientific">Photorhabdus asymbiotica</name>
    <dbReference type="NCBI Taxonomy" id="291112"/>
    <lineage>
        <taxon>Bacteria</taxon>
        <taxon>Pseudomonadati</taxon>
        <taxon>Pseudomonadota</taxon>
        <taxon>Gammaproteobacteria</taxon>
        <taxon>Enterobacterales</taxon>
        <taxon>Morganellaceae</taxon>
        <taxon>Photorhabdus</taxon>
    </lineage>
</organism>
<dbReference type="InterPro" id="IPR050266">
    <property type="entry name" value="AB_hydrolase_sf"/>
</dbReference>
<dbReference type="Proteomes" id="UP000280955">
    <property type="component" value="Unassembled WGS sequence"/>
</dbReference>
<accession>A0ABX9SMA8</accession>
<name>A0ABX9SMA8_9GAMM</name>
<reference evidence="2 3" key="1">
    <citation type="submission" date="2018-10" db="EMBL/GenBank/DDBJ databases">
        <title>Genomic Encyclopedia of Archaeal and Bacterial Type Strains, Phase II (KMG-II): from individual species to whole genera.</title>
        <authorList>
            <person name="Goeker M."/>
        </authorList>
    </citation>
    <scope>NUCLEOTIDE SEQUENCE [LARGE SCALE GENOMIC DNA]</scope>
    <source>
        <strain evidence="2 3">DSM 15149</strain>
    </source>
</reference>
<dbReference type="Gene3D" id="3.40.50.1820">
    <property type="entry name" value="alpha/beta hydrolase"/>
    <property type="match status" value="1"/>
</dbReference>
<dbReference type="PANTHER" id="PTHR43798:SF29">
    <property type="entry name" value="AB HYDROLASE-1 DOMAIN-CONTAINING PROTEIN"/>
    <property type="match status" value="1"/>
</dbReference>
<dbReference type="Pfam" id="PF00561">
    <property type="entry name" value="Abhydrolase_1"/>
    <property type="match status" value="1"/>
</dbReference>
<proteinExistence type="predicted"/>
<dbReference type="InterPro" id="IPR029058">
    <property type="entry name" value="AB_hydrolase_fold"/>
</dbReference>
<keyword evidence="3" id="KW-1185">Reference proteome</keyword>
<dbReference type="InterPro" id="IPR000073">
    <property type="entry name" value="AB_hydrolase_1"/>
</dbReference>